<dbReference type="InterPro" id="IPR043128">
    <property type="entry name" value="Rev_trsase/Diguanyl_cyclase"/>
</dbReference>
<dbReference type="CDD" id="cd12913">
    <property type="entry name" value="PDC1_MCP_like"/>
    <property type="match status" value="1"/>
</dbReference>
<proteinExistence type="predicted"/>
<sequence length="844" mass="94537">MPPTQIRLRTAILLPFVIILLFTIGIVFAVQNNSFEEIAQDTSRKQLSSLTSNVTLELQQFLNIPFNASLILSHGISFNRLYEVGDTSKVEQYLLSNFKDIYLNIPRLDAIGFGGEGGDFVAYRKENEDDYTLMVQDKRTNDNLIIYQGSQVSENIRSVFTEYDPRVRPWYAPVAESRKPGWSEIYTNADERQEITLSAQAPVFYLEELVGVVVTDVKIDTLNAFLIEKQNEFNAEIYLYDSELRLIAQSDTSGIISKGTSISPAGKRLLTTESTNPIILASAEYAEEHQLSIRKTVSRFTTDVAGQRYFNQITPYTDEYGLEWYIGVATSEHALLGKLPRSQRDSWIIGLILCTLGIIVGLISFNQIVAPITSTAAAARQLAKGEWDSKMPKPGGIYETSMLVFAFTEMTNNIKASFRALRHQLLYDSLTELYSREGLTEVCDRRGEYNGCLMFIGLNKFREINDSLGQSTGDQLLVAIADELKVLFEEDCYIARVGGDEFAVYLIDNPSDRIIDKNANKLVQLFSSPFIIQKERILVSASIGIVADHLERNMMLWLRSGSIALSKAKRDKTNISYYKPEMADYSRKRTKMLAKIKDGIEKKEFVPFYQPIVDLNTGKVVGAEALARWVSPESGVIEPKEFIALAEESGLIEKLGDQILYQACADAVKGMNEGKWGPEFHLHVNLSVNQLVHADFTDTLRKILSKTGLNPNNLTLELTESRIVENDLVTTANMQAIIDLGVHIAIDDFGTGYSSLSYLSKLPFDCLKIDRAFVETLEQETLSTSIVAVIINMTKSLNIELVAEGVETREQAKMLSELSGETYGQGFLFSKAVAYDKWPATLTV</sequence>
<dbReference type="Gene3D" id="3.30.450.20">
    <property type="entry name" value="PAS domain"/>
    <property type="match status" value="1"/>
</dbReference>
<feature type="transmembrane region" description="Helical" evidence="1">
    <location>
        <begin position="12"/>
        <end position="30"/>
    </location>
</feature>
<dbReference type="InterPro" id="IPR000160">
    <property type="entry name" value="GGDEF_dom"/>
</dbReference>
<dbReference type="PANTHER" id="PTHR33121">
    <property type="entry name" value="CYCLIC DI-GMP PHOSPHODIESTERASE PDEF"/>
    <property type="match status" value="1"/>
</dbReference>
<dbReference type="InterPro" id="IPR001633">
    <property type="entry name" value="EAL_dom"/>
</dbReference>
<protein>
    <submittedName>
        <fullName evidence="5">Phytochrome-like protein cph2</fullName>
    </submittedName>
</protein>
<dbReference type="Gene3D" id="3.20.20.450">
    <property type="entry name" value="EAL domain"/>
    <property type="match status" value="1"/>
</dbReference>
<dbReference type="STRING" id="1796497.GCE9029_03321"/>
<dbReference type="Proteomes" id="UP000071641">
    <property type="component" value="Unassembled WGS sequence"/>
</dbReference>
<reference evidence="6" key="1">
    <citation type="submission" date="2016-02" db="EMBL/GenBank/DDBJ databases">
        <authorList>
            <person name="Rodrigo-Torres Lidia"/>
            <person name="Arahal R.David."/>
        </authorList>
    </citation>
    <scope>NUCLEOTIDE SEQUENCE [LARGE SCALE GENOMIC DNA]</scope>
    <source>
        <strain evidence="6">CECT 9029</strain>
    </source>
</reference>
<keyword evidence="1" id="KW-1133">Transmembrane helix</keyword>
<evidence type="ECO:0000259" key="2">
    <source>
        <dbReference type="PROSITE" id="PS50883"/>
    </source>
</evidence>
<dbReference type="GO" id="GO:0007165">
    <property type="term" value="P:signal transduction"/>
    <property type="evidence" value="ECO:0007669"/>
    <property type="project" value="InterPro"/>
</dbReference>
<evidence type="ECO:0000313" key="5">
    <source>
        <dbReference type="EMBL" id="CZF82592.1"/>
    </source>
</evidence>
<dbReference type="CDD" id="cd01948">
    <property type="entry name" value="EAL"/>
    <property type="match status" value="1"/>
</dbReference>
<evidence type="ECO:0000259" key="4">
    <source>
        <dbReference type="PROSITE" id="PS50887"/>
    </source>
</evidence>
<dbReference type="InterPro" id="IPR003660">
    <property type="entry name" value="HAMP_dom"/>
</dbReference>
<dbReference type="CDD" id="cd01949">
    <property type="entry name" value="GGDEF"/>
    <property type="match status" value="1"/>
</dbReference>
<dbReference type="SMART" id="SM00304">
    <property type="entry name" value="HAMP"/>
    <property type="match status" value="1"/>
</dbReference>
<organism evidence="5 6">
    <name type="scientific">Grimontia celer</name>
    <dbReference type="NCBI Taxonomy" id="1796497"/>
    <lineage>
        <taxon>Bacteria</taxon>
        <taxon>Pseudomonadati</taxon>
        <taxon>Pseudomonadota</taxon>
        <taxon>Gammaproteobacteria</taxon>
        <taxon>Vibrionales</taxon>
        <taxon>Vibrionaceae</taxon>
        <taxon>Grimontia</taxon>
    </lineage>
</organism>
<dbReference type="Pfam" id="PF00990">
    <property type="entry name" value="GGDEF"/>
    <property type="match status" value="1"/>
</dbReference>
<dbReference type="SUPFAM" id="SSF141868">
    <property type="entry name" value="EAL domain-like"/>
    <property type="match status" value="1"/>
</dbReference>
<dbReference type="EMBL" id="FIZX01000002">
    <property type="protein sequence ID" value="CZF82592.1"/>
    <property type="molecule type" value="Genomic_DNA"/>
</dbReference>
<dbReference type="AlphaFoldDB" id="A0A128F734"/>
<dbReference type="SMART" id="SM00267">
    <property type="entry name" value="GGDEF"/>
    <property type="match status" value="1"/>
</dbReference>
<dbReference type="PROSITE" id="PS50887">
    <property type="entry name" value="GGDEF"/>
    <property type="match status" value="1"/>
</dbReference>
<keyword evidence="6" id="KW-1185">Reference proteome</keyword>
<dbReference type="SMART" id="SM00052">
    <property type="entry name" value="EAL"/>
    <property type="match status" value="1"/>
</dbReference>
<dbReference type="SUPFAM" id="SSF158472">
    <property type="entry name" value="HAMP domain-like"/>
    <property type="match status" value="1"/>
</dbReference>
<dbReference type="PROSITE" id="PS50885">
    <property type="entry name" value="HAMP"/>
    <property type="match status" value="1"/>
</dbReference>
<dbReference type="GO" id="GO:0071111">
    <property type="term" value="F:cyclic-guanylate-specific phosphodiesterase activity"/>
    <property type="evidence" value="ECO:0007669"/>
    <property type="project" value="InterPro"/>
</dbReference>
<dbReference type="PANTHER" id="PTHR33121:SF70">
    <property type="entry name" value="SIGNALING PROTEIN YKOW"/>
    <property type="match status" value="1"/>
</dbReference>
<evidence type="ECO:0000259" key="3">
    <source>
        <dbReference type="PROSITE" id="PS50885"/>
    </source>
</evidence>
<dbReference type="Pfam" id="PF00563">
    <property type="entry name" value="EAL"/>
    <property type="match status" value="1"/>
</dbReference>
<dbReference type="InterPro" id="IPR050706">
    <property type="entry name" value="Cyclic-di-GMP_PDE-like"/>
</dbReference>
<name>A0A128F734_9GAMM</name>
<dbReference type="OrthoDB" id="6635966at2"/>
<feature type="transmembrane region" description="Helical" evidence="1">
    <location>
        <begin position="347"/>
        <end position="365"/>
    </location>
</feature>
<accession>A0A128F734</accession>
<dbReference type="Gene3D" id="6.10.340.10">
    <property type="match status" value="1"/>
</dbReference>
<keyword evidence="1" id="KW-0812">Transmembrane</keyword>
<evidence type="ECO:0000256" key="1">
    <source>
        <dbReference type="SAM" id="Phobius"/>
    </source>
</evidence>
<dbReference type="SUPFAM" id="SSF55073">
    <property type="entry name" value="Nucleotide cyclase"/>
    <property type="match status" value="1"/>
</dbReference>
<dbReference type="InterPro" id="IPR035919">
    <property type="entry name" value="EAL_sf"/>
</dbReference>
<dbReference type="PROSITE" id="PS50883">
    <property type="entry name" value="EAL"/>
    <property type="match status" value="1"/>
</dbReference>
<feature type="domain" description="HAMP" evidence="3">
    <location>
        <begin position="366"/>
        <end position="419"/>
    </location>
</feature>
<feature type="domain" description="EAL" evidence="2">
    <location>
        <begin position="589"/>
        <end position="844"/>
    </location>
</feature>
<dbReference type="Gene3D" id="3.30.70.270">
    <property type="match status" value="1"/>
</dbReference>
<gene>
    <name evidence="5" type="primary">cph2_9</name>
    <name evidence="5" type="ORF">GCE9029_03321</name>
</gene>
<dbReference type="InterPro" id="IPR029787">
    <property type="entry name" value="Nucleotide_cyclase"/>
</dbReference>
<dbReference type="RefSeq" id="WP_062664835.1">
    <property type="nucleotide sequence ID" value="NZ_FIZX01000002.1"/>
</dbReference>
<feature type="domain" description="GGDEF" evidence="4">
    <location>
        <begin position="449"/>
        <end position="580"/>
    </location>
</feature>
<dbReference type="NCBIfam" id="TIGR00254">
    <property type="entry name" value="GGDEF"/>
    <property type="match status" value="1"/>
</dbReference>
<evidence type="ECO:0000313" key="6">
    <source>
        <dbReference type="Proteomes" id="UP000071641"/>
    </source>
</evidence>
<keyword evidence="1" id="KW-0472">Membrane</keyword>
<dbReference type="GO" id="GO:0016020">
    <property type="term" value="C:membrane"/>
    <property type="evidence" value="ECO:0007669"/>
    <property type="project" value="InterPro"/>
</dbReference>